<keyword evidence="5 6" id="KW-0949">S-adenosyl-L-methionine</keyword>
<reference evidence="8 9" key="2">
    <citation type="submission" date="2019-09" db="EMBL/GenBank/DDBJ databases">
        <title>Complete Genome Sequence and Methylome Analysis of free living Spirochaetas.</title>
        <authorList>
            <person name="Leshcheva N."/>
            <person name="Mikheeva N."/>
        </authorList>
    </citation>
    <scope>NUCLEOTIDE SEQUENCE [LARGE SCALE GENOMIC DNA]</scope>
    <source>
        <strain evidence="8 9">P</strain>
    </source>
</reference>
<comment type="similarity">
    <text evidence="6">Belongs to the methyltransferase superfamily. RsmI family.</text>
</comment>
<comment type="subcellular location">
    <subcellularLocation>
        <location evidence="6">Cytoplasm</location>
    </subcellularLocation>
</comment>
<dbReference type="Pfam" id="PF00590">
    <property type="entry name" value="TP_methylase"/>
    <property type="match status" value="1"/>
</dbReference>
<reference evidence="8 9" key="1">
    <citation type="submission" date="2019-02" db="EMBL/GenBank/DDBJ databases">
        <authorList>
            <person name="Fomenkov A."/>
            <person name="Dubinina G."/>
            <person name="Grabovich M."/>
            <person name="Vincze T."/>
            <person name="Roberts R.J."/>
        </authorList>
    </citation>
    <scope>NUCLEOTIDE SEQUENCE [LARGE SCALE GENOMIC DNA]</scope>
    <source>
        <strain evidence="8 9">P</strain>
    </source>
</reference>
<name>A0A5C1QAF6_9SPIO</name>
<evidence type="ECO:0000256" key="4">
    <source>
        <dbReference type="ARBA" id="ARBA00022679"/>
    </source>
</evidence>
<sequence>MSTLYMVATPIGNLEDITYRAVEVLKNVDIIACEDTRQSMKLLNHYGIKKHLISVRARNEKNSAPGVVKLLDEGKDIAYISDAGTPVLSDPGSILIQAVRKSEHNITPIPGPNAFGALVSVSGFVGKTVTFEGFLPQKSGKRKKRLDELLSREESFIIYESPYRIVKLLGELAEINSERHLLLGREITKNFEEFIQGTSAEVLENMSTRTTIKGEFAILVAGKE</sequence>
<keyword evidence="1 6" id="KW-0963">Cytoplasm</keyword>
<dbReference type="InterPro" id="IPR018063">
    <property type="entry name" value="SAM_MeTrfase_RsmI_CS"/>
</dbReference>
<evidence type="ECO:0000259" key="7">
    <source>
        <dbReference type="Pfam" id="PF00590"/>
    </source>
</evidence>
<dbReference type="FunFam" id="3.40.1010.10:FF:000007">
    <property type="entry name" value="Ribosomal RNA small subunit methyltransferase I"/>
    <property type="match status" value="1"/>
</dbReference>
<dbReference type="InterPro" id="IPR035996">
    <property type="entry name" value="4pyrrol_Methylase_sf"/>
</dbReference>
<dbReference type="EMBL" id="CP035807">
    <property type="protein sequence ID" value="QEN04491.1"/>
    <property type="molecule type" value="Genomic_DNA"/>
</dbReference>
<dbReference type="Gene3D" id="3.40.1010.10">
    <property type="entry name" value="Cobalt-precorrin-4 Transmethylase, Domain 1"/>
    <property type="match status" value="1"/>
</dbReference>
<dbReference type="Proteomes" id="UP000323824">
    <property type="component" value="Chromosome"/>
</dbReference>
<proteinExistence type="inferred from homology"/>
<dbReference type="OrthoDB" id="9809084at2"/>
<dbReference type="RefSeq" id="WP_149567738.1">
    <property type="nucleotide sequence ID" value="NZ_CP035807.1"/>
</dbReference>
<evidence type="ECO:0000256" key="3">
    <source>
        <dbReference type="ARBA" id="ARBA00022603"/>
    </source>
</evidence>
<dbReference type="InterPro" id="IPR014777">
    <property type="entry name" value="4pyrrole_Mease_sub1"/>
</dbReference>
<dbReference type="InterPro" id="IPR000878">
    <property type="entry name" value="4pyrrol_Mease"/>
</dbReference>
<keyword evidence="4 6" id="KW-0808">Transferase</keyword>
<keyword evidence="9" id="KW-1185">Reference proteome</keyword>
<dbReference type="AlphaFoldDB" id="A0A5C1QAF6"/>
<dbReference type="PANTHER" id="PTHR46111">
    <property type="entry name" value="RIBOSOMAL RNA SMALL SUBUNIT METHYLTRANSFERASE I"/>
    <property type="match status" value="1"/>
</dbReference>
<dbReference type="PIRSF" id="PIRSF005917">
    <property type="entry name" value="MTase_YraL"/>
    <property type="match status" value="1"/>
</dbReference>
<accession>A0A5C1QAF6</accession>
<dbReference type="PANTHER" id="PTHR46111:SF1">
    <property type="entry name" value="RIBOSOMAL RNA SMALL SUBUNIT METHYLTRANSFERASE I"/>
    <property type="match status" value="1"/>
</dbReference>
<dbReference type="KEGG" id="sper:EW093_07185"/>
<dbReference type="GO" id="GO:0070677">
    <property type="term" value="F:rRNA (cytosine-2'-O-)-methyltransferase activity"/>
    <property type="evidence" value="ECO:0007669"/>
    <property type="project" value="UniProtKB-UniRule"/>
</dbReference>
<dbReference type="Gene3D" id="3.30.950.10">
    <property type="entry name" value="Methyltransferase, Cobalt-precorrin-4 Transmethylase, Domain 2"/>
    <property type="match status" value="1"/>
</dbReference>
<dbReference type="SUPFAM" id="SSF53790">
    <property type="entry name" value="Tetrapyrrole methylase"/>
    <property type="match status" value="1"/>
</dbReference>
<dbReference type="GO" id="GO:0005737">
    <property type="term" value="C:cytoplasm"/>
    <property type="evidence" value="ECO:0007669"/>
    <property type="project" value="UniProtKB-SubCell"/>
</dbReference>
<dbReference type="HAMAP" id="MF_01877">
    <property type="entry name" value="16SrRNA_methyltr_I"/>
    <property type="match status" value="1"/>
</dbReference>
<organism evidence="8 9">
    <name type="scientific">Thiospirochaeta perfilievii</name>
    <dbReference type="NCBI Taxonomy" id="252967"/>
    <lineage>
        <taxon>Bacteria</taxon>
        <taxon>Pseudomonadati</taxon>
        <taxon>Spirochaetota</taxon>
        <taxon>Spirochaetia</taxon>
        <taxon>Spirochaetales</taxon>
        <taxon>Spirochaetaceae</taxon>
        <taxon>Thiospirochaeta</taxon>
    </lineage>
</organism>
<dbReference type="PROSITE" id="PS01296">
    <property type="entry name" value="RSMI"/>
    <property type="match status" value="1"/>
</dbReference>
<comment type="function">
    <text evidence="6">Catalyzes the 2'-O-methylation of the ribose of cytidine 1402 (C1402) in 16S rRNA.</text>
</comment>
<protein>
    <recommendedName>
        <fullName evidence="6">Ribosomal RNA small subunit methyltransferase I</fullName>
        <ecNumber evidence="6">2.1.1.198</ecNumber>
    </recommendedName>
    <alternativeName>
        <fullName evidence="6">16S rRNA 2'-O-ribose C1402 methyltransferase</fullName>
    </alternativeName>
    <alternativeName>
        <fullName evidence="6">rRNA (cytidine-2'-O-)-methyltransferase RsmI</fullName>
    </alternativeName>
</protein>
<keyword evidence="3 6" id="KW-0489">Methyltransferase</keyword>
<feature type="domain" description="Tetrapyrrole methylase" evidence="7">
    <location>
        <begin position="3"/>
        <end position="202"/>
    </location>
</feature>
<evidence type="ECO:0000256" key="1">
    <source>
        <dbReference type="ARBA" id="ARBA00022490"/>
    </source>
</evidence>
<dbReference type="InterPro" id="IPR008189">
    <property type="entry name" value="rRNA_ssu_MeTfrase_I"/>
</dbReference>
<dbReference type="InterPro" id="IPR014776">
    <property type="entry name" value="4pyrrole_Mease_sub2"/>
</dbReference>
<dbReference type="CDD" id="cd11648">
    <property type="entry name" value="RsmI"/>
    <property type="match status" value="1"/>
</dbReference>
<dbReference type="NCBIfam" id="TIGR00096">
    <property type="entry name" value="16S rRNA (cytidine(1402)-2'-O)-methyltransferase"/>
    <property type="match status" value="1"/>
</dbReference>
<evidence type="ECO:0000256" key="6">
    <source>
        <dbReference type="HAMAP-Rule" id="MF_01877"/>
    </source>
</evidence>
<comment type="catalytic activity">
    <reaction evidence="6">
        <text>cytidine(1402) in 16S rRNA + S-adenosyl-L-methionine = 2'-O-methylcytidine(1402) in 16S rRNA + S-adenosyl-L-homocysteine + H(+)</text>
        <dbReference type="Rhea" id="RHEA:42924"/>
        <dbReference type="Rhea" id="RHEA-COMP:10285"/>
        <dbReference type="Rhea" id="RHEA-COMP:10286"/>
        <dbReference type="ChEBI" id="CHEBI:15378"/>
        <dbReference type="ChEBI" id="CHEBI:57856"/>
        <dbReference type="ChEBI" id="CHEBI:59789"/>
        <dbReference type="ChEBI" id="CHEBI:74495"/>
        <dbReference type="ChEBI" id="CHEBI:82748"/>
        <dbReference type="EC" id="2.1.1.198"/>
    </reaction>
</comment>
<evidence type="ECO:0000256" key="2">
    <source>
        <dbReference type="ARBA" id="ARBA00022552"/>
    </source>
</evidence>
<evidence type="ECO:0000256" key="5">
    <source>
        <dbReference type="ARBA" id="ARBA00022691"/>
    </source>
</evidence>
<gene>
    <name evidence="6 8" type="primary">rsmI</name>
    <name evidence="8" type="ORF">EW093_07185</name>
</gene>
<dbReference type="EC" id="2.1.1.198" evidence="6"/>
<keyword evidence="2 6" id="KW-0698">rRNA processing</keyword>
<evidence type="ECO:0000313" key="9">
    <source>
        <dbReference type="Proteomes" id="UP000323824"/>
    </source>
</evidence>
<evidence type="ECO:0000313" key="8">
    <source>
        <dbReference type="EMBL" id="QEN04491.1"/>
    </source>
</evidence>